<accession>A0AAC9LE66</accession>
<dbReference type="Proteomes" id="UP000185511">
    <property type="component" value="Chromosome"/>
</dbReference>
<dbReference type="AlphaFoldDB" id="A0AAC9LE66"/>
<feature type="transmembrane region" description="Helical" evidence="2">
    <location>
        <begin position="63"/>
        <end position="81"/>
    </location>
</feature>
<feature type="transmembrane region" description="Helical" evidence="2">
    <location>
        <begin position="87"/>
        <end position="106"/>
    </location>
</feature>
<sequence length="234" mass="25808">MQRTTRPTGTRPVCRRKHRRSVPWRSHRTPSAETSNAYDRAVSPPSDEELLVIRPSAARRSGILVLTVIMAALVIPTPSIYFGWAGFLWSTGIGGGALAWTLLSLYRPRIILTSRRIGLRGRIGGVRWVPRSMVALAVQGWLRMPTKAPHNVFLLDADGRRVMRLLDSIFDRTDLEELVAALDVPVAAFPGGTSAKTLARSYPDIVSWPERRPFVVALLIASGLLGSLIVLGLR</sequence>
<feature type="compositionally biased region" description="Basic residues" evidence="1">
    <location>
        <begin position="13"/>
        <end position="28"/>
    </location>
</feature>
<feature type="transmembrane region" description="Helical" evidence="2">
    <location>
        <begin position="214"/>
        <end position="233"/>
    </location>
</feature>
<evidence type="ECO:0000313" key="4">
    <source>
        <dbReference type="Proteomes" id="UP000185511"/>
    </source>
</evidence>
<evidence type="ECO:0000256" key="2">
    <source>
        <dbReference type="SAM" id="Phobius"/>
    </source>
</evidence>
<keyword evidence="2" id="KW-0472">Membrane</keyword>
<evidence type="ECO:0008006" key="5">
    <source>
        <dbReference type="Google" id="ProtNLM"/>
    </source>
</evidence>
<keyword evidence="4" id="KW-1185">Reference proteome</keyword>
<dbReference type="KEGG" id="acad:UA74_18515"/>
<dbReference type="EMBL" id="CP016076">
    <property type="protein sequence ID" value="APU15731.1"/>
    <property type="molecule type" value="Genomic_DNA"/>
</dbReference>
<protein>
    <recommendedName>
        <fullName evidence="5">PH domain-containing protein</fullName>
    </recommendedName>
</protein>
<name>A0AAC9LE66_9PSEU</name>
<keyword evidence="2" id="KW-0812">Transmembrane</keyword>
<reference evidence="4" key="1">
    <citation type="submission" date="2016-06" db="EMBL/GenBank/DDBJ databases">
        <title>Complete genome sequence of Actinoalloteichus fjordicus DSM 46855 (=ADI127-17), type strain of the new species Actinoalloteichus fjordicus.</title>
        <authorList>
            <person name="Ruckert C."/>
            <person name="Nouioui I."/>
            <person name="Willmese J."/>
            <person name="van Wezel G."/>
            <person name="Klenk H.-P."/>
            <person name="Kalinowski J."/>
            <person name="Zotchev S.B."/>
        </authorList>
    </citation>
    <scope>NUCLEOTIDE SEQUENCE [LARGE SCALE GENOMIC DNA]</scope>
    <source>
        <strain evidence="4">ADI127-7</strain>
    </source>
</reference>
<gene>
    <name evidence="3" type="ORF">UA74_18515</name>
</gene>
<evidence type="ECO:0000256" key="1">
    <source>
        <dbReference type="SAM" id="MobiDB-lite"/>
    </source>
</evidence>
<evidence type="ECO:0000313" key="3">
    <source>
        <dbReference type="EMBL" id="APU15731.1"/>
    </source>
</evidence>
<proteinExistence type="predicted"/>
<organism evidence="3 4">
    <name type="scientific">Actinoalloteichus fjordicus</name>
    <dbReference type="NCBI Taxonomy" id="1612552"/>
    <lineage>
        <taxon>Bacteria</taxon>
        <taxon>Bacillati</taxon>
        <taxon>Actinomycetota</taxon>
        <taxon>Actinomycetes</taxon>
        <taxon>Pseudonocardiales</taxon>
        <taxon>Pseudonocardiaceae</taxon>
        <taxon>Actinoalloteichus</taxon>
    </lineage>
</organism>
<feature type="region of interest" description="Disordered" evidence="1">
    <location>
        <begin position="1"/>
        <end position="42"/>
    </location>
</feature>
<keyword evidence="2" id="KW-1133">Transmembrane helix</keyword>